<dbReference type="Proteomes" id="UP000250235">
    <property type="component" value="Unassembled WGS sequence"/>
</dbReference>
<feature type="compositionally biased region" description="Polar residues" evidence="1">
    <location>
        <begin position="48"/>
        <end position="60"/>
    </location>
</feature>
<keyword evidence="2" id="KW-0808">Transferase</keyword>
<feature type="region of interest" description="Disordered" evidence="1">
    <location>
        <begin position="40"/>
        <end position="60"/>
    </location>
</feature>
<evidence type="ECO:0000313" key="2">
    <source>
        <dbReference type="EMBL" id="KZV26529.1"/>
    </source>
</evidence>
<dbReference type="AlphaFoldDB" id="A0A2Z7B4A5"/>
<gene>
    <name evidence="2" type="ORF">F511_18881</name>
</gene>
<sequence length="199" mass="21972">MLALLNSWVSQVIHRVFSQLPCWRLGAWLRPVSRGNRHFTVGGGRLRQSGSRTSKNPLPMLNTLSSVSVRESRIQYLCDPQLRRSATPLRMLPLEICATIAPEISSSGRPHLGLLRAASAWLRPVSRGNRHFTVGDGRLRQSGPQSEGRLLCQPALEGLTRSSRTDSTRKFGGNKFRRGAAAAWRPAAAATFVRGGRRP</sequence>
<proteinExistence type="predicted"/>
<evidence type="ECO:0000256" key="1">
    <source>
        <dbReference type="SAM" id="MobiDB-lite"/>
    </source>
</evidence>
<name>A0A2Z7B4A5_9LAMI</name>
<keyword evidence="3" id="KW-1185">Reference proteome</keyword>
<protein>
    <submittedName>
        <fullName evidence="2">UDP-glucuronate:xylan alpha-glucuronosyltransferase 3-like</fullName>
    </submittedName>
</protein>
<organism evidence="2 3">
    <name type="scientific">Dorcoceras hygrometricum</name>
    <dbReference type="NCBI Taxonomy" id="472368"/>
    <lineage>
        <taxon>Eukaryota</taxon>
        <taxon>Viridiplantae</taxon>
        <taxon>Streptophyta</taxon>
        <taxon>Embryophyta</taxon>
        <taxon>Tracheophyta</taxon>
        <taxon>Spermatophyta</taxon>
        <taxon>Magnoliopsida</taxon>
        <taxon>eudicotyledons</taxon>
        <taxon>Gunneridae</taxon>
        <taxon>Pentapetalae</taxon>
        <taxon>asterids</taxon>
        <taxon>lamiids</taxon>
        <taxon>Lamiales</taxon>
        <taxon>Gesneriaceae</taxon>
        <taxon>Didymocarpoideae</taxon>
        <taxon>Trichosporeae</taxon>
        <taxon>Loxocarpinae</taxon>
        <taxon>Dorcoceras</taxon>
    </lineage>
</organism>
<evidence type="ECO:0000313" key="3">
    <source>
        <dbReference type="Proteomes" id="UP000250235"/>
    </source>
</evidence>
<reference evidence="2 3" key="1">
    <citation type="journal article" date="2015" name="Proc. Natl. Acad. Sci. U.S.A.">
        <title>The resurrection genome of Boea hygrometrica: A blueprint for survival of dehydration.</title>
        <authorList>
            <person name="Xiao L."/>
            <person name="Yang G."/>
            <person name="Zhang L."/>
            <person name="Yang X."/>
            <person name="Zhao S."/>
            <person name="Ji Z."/>
            <person name="Zhou Q."/>
            <person name="Hu M."/>
            <person name="Wang Y."/>
            <person name="Chen M."/>
            <person name="Xu Y."/>
            <person name="Jin H."/>
            <person name="Xiao X."/>
            <person name="Hu G."/>
            <person name="Bao F."/>
            <person name="Hu Y."/>
            <person name="Wan P."/>
            <person name="Li L."/>
            <person name="Deng X."/>
            <person name="Kuang T."/>
            <person name="Xiang C."/>
            <person name="Zhu J.K."/>
            <person name="Oliver M.J."/>
            <person name="He Y."/>
        </authorList>
    </citation>
    <scope>NUCLEOTIDE SEQUENCE [LARGE SCALE GENOMIC DNA]</scope>
    <source>
        <strain evidence="3">cv. XS01</strain>
    </source>
</reference>
<dbReference type="EMBL" id="KV011210">
    <property type="protein sequence ID" value="KZV26529.1"/>
    <property type="molecule type" value="Genomic_DNA"/>
</dbReference>
<dbReference type="GO" id="GO:0016740">
    <property type="term" value="F:transferase activity"/>
    <property type="evidence" value="ECO:0007669"/>
    <property type="project" value="UniProtKB-KW"/>
</dbReference>
<accession>A0A2Z7B4A5</accession>